<dbReference type="SUPFAM" id="SSF55781">
    <property type="entry name" value="GAF domain-like"/>
    <property type="match status" value="1"/>
</dbReference>
<dbReference type="PANTHER" id="PTHR30136:SF35">
    <property type="entry name" value="HTH-TYPE TRANSCRIPTIONAL REGULATOR RV1719"/>
    <property type="match status" value="1"/>
</dbReference>
<evidence type="ECO:0000313" key="9">
    <source>
        <dbReference type="Proteomes" id="UP000255421"/>
    </source>
</evidence>
<dbReference type="InterPro" id="IPR050707">
    <property type="entry name" value="HTH_MetabolicPath_Reg"/>
</dbReference>
<dbReference type="GO" id="GO:0045892">
    <property type="term" value="P:negative regulation of DNA-templated transcription"/>
    <property type="evidence" value="ECO:0007669"/>
    <property type="project" value="TreeGrafter"/>
</dbReference>
<dbReference type="PROSITE" id="PS51077">
    <property type="entry name" value="HTH_ICLR"/>
    <property type="match status" value="1"/>
</dbReference>
<dbReference type="Gene3D" id="3.30.450.40">
    <property type="match status" value="1"/>
</dbReference>
<dbReference type="AlphaFoldDB" id="A0A1H1FSA7"/>
<keyword evidence="2" id="KW-0238">DNA-binding</keyword>
<sequence>MTEPPGTGGRGGNEGGKTIQSVETALSVLEYIREHGEVGVSEAATVLDCSKSTVHHHLTTLVERGYVEKVDGRYRLGLTFLALGGEVRERQRLYHLGKDDVDALADRTGEKARLIVEHDGRGITLYQSTGENVADTDTHTHVGSVEELHCTAAGKAFLAELSADELDAYLADAPLTAYTDATITDPDALREELEAIRSRGVAFDDEERYEGVRCVASAIDVGTGELLGALSVSGPTERIDDDRFRTDIPNRIQNVVGVVEINTTYSEWTDAF</sequence>
<dbReference type="GO" id="GO:0003677">
    <property type="term" value="F:DNA binding"/>
    <property type="evidence" value="ECO:0007669"/>
    <property type="project" value="UniProtKB-KW"/>
</dbReference>
<gene>
    <name evidence="6" type="ORF">DWB78_16360</name>
    <name evidence="7" type="ORF">SAMN05216278_3382</name>
</gene>
<evidence type="ECO:0000313" key="6">
    <source>
        <dbReference type="EMBL" id="RDI70188.1"/>
    </source>
</evidence>
<dbReference type="InterPro" id="IPR029016">
    <property type="entry name" value="GAF-like_dom_sf"/>
</dbReference>
<dbReference type="CDD" id="cd00090">
    <property type="entry name" value="HTH_ARSR"/>
    <property type="match status" value="1"/>
</dbReference>
<dbReference type="SMART" id="SM00346">
    <property type="entry name" value="HTH_ICLR"/>
    <property type="match status" value="1"/>
</dbReference>
<dbReference type="GO" id="GO:0003700">
    <property type="term" value="F:DNA-binding transcription factor activity"/>
    <property type="evidence" value="ECO:0007669"/>
    <property type="project" value="TreeGrafter"/>
</dbReference>
<dbReference type="InterPro" id="IPR014757">
    <property type="entry name" value="Tscrpt_reg_IclR_C"/>
</dbReference>
<evidence type="ECO:0000259" key="5">
    <source>
        <dbReference type="PROSITE" id="PS51078"/>
    </source>
</evidence>
<dbReference type="PANTHER" id="PTHR30136">
    <property type="entry name" value="HELIX-TURN-HELIX TRANSCRIPTIONAL REGULATOR, ICLR FAMILY"/>
    <property type="match status" value="1"/>
</dbReference>
<proteinExistence type="predicted"/>
<evidence type="ECO:0000259" key="4">
    <source>
        <dbReference type="PROSITE" id="PS51077"/>
    </source>
</evidence>
<dbReference type="InterPro" id="IPR011991">
    <property type="entry name" value="ArsR-like_HTH"/>
</dbReference>
<dbReference type="RefSeq" id="WP_092538866.1">
    <property type="nucleotide sequence ID" value="NZ_FNKQ01000004.1"/>
</dbReference>
<feature type="domain" description="IclR-ED" evidence="5">
    <location>
        <begin position="79"/>
        <end position="265"/>
    </location>
</feature>
<evidence type="ECO:0000256" key="2">
    <source>
        <dbReference type="ARBA" id="ARBA00023125"/>
    </source>
</evidence>
<evidence type="ECO:0000256" key="1">
    <source>
        <dbReference type="ARBA" id="ARBA00023015"/>
    </source>
</evidence>
<keyword evidence="9" id="KW-1185">Reference proteome</keyword>
<evidence type="ECO:0000313" key="7">
    <source>
        <dbReference type="EMBL" id="SDR03760.1"/>
    </source>
</evidence>
<dbReference type="InterPro" id="IPR036390">
    <property type="entry name" value="WH_DNA-bd_sf"/>
</dbReference>
<feature type="domain" description="HTH iclR-type" evidence="4">
    <location>
        <begin position="19"/>
        <end position="78"/>
    </location>
</feature>
<protein>
    <submittedName>
        <fullName evidence="6">IclR family transcriptional regulator</fullName>
    </submittedName>
    <submittedName>
        <fullName evidence="7">Transcriptional regulator, IclR family</fullName>
    </submittedName>
</protein>
<dbReference type="Proteomes" id="UP000255421">
    <property type="component" value="Unassembled WGS sequence"/>
</dbReference>
<dbReference type="EMBL" id="FNKQ01000004">
    <property type="protein sequence ID" value="SDR03760.1"/>
    <property type="molecule type" value="Genomic_DNA"/>
</dbReference>
<dbReference type="PROSITE" id="PS51078">
    <property type="entry name" value="ICLR_ED"/>
    <property type="match status" value="1"/>
</dbReference>
<reference evidence="8" key="1">
    <citation type="submission" date="2016-10" db="EMBL/GenBank/DDBJ databases">
        <authorList>
            <person name="Varghese N."/>
            <person name="Submissions S."/>
        </authorList>
    </citation>
    <scope>NUCLEOTIDE SEQUENCE [LARGE SCALE GENOMIC DNA]</scope>
    <source>
        <strain evidence="8">CGMCC 1.12397</strain>
    </source>
</reference>
<keyword evidence="1" id="KW-0805">Transcription regulation</keyword>
<dbReference type="EMBL" id="QQST01000002">
    <property type="protein sequence ID" value="RDI70188.1"/>
    <property type="molecule type" value="Genomic_DNA"/>
</dbReference>
<dbReference type="Gene3D" id="1.10.10.10">
    <property type="entry name" value="Winged helix-like DNA-binding domain superfamily/Winged helix DNA-binding domain"/>
    <property type="match status" value="1"/>
</dbReference>
<dbReference type="Pfam" id="PF09339">
    <property type="entry name" value="HTH_IclR"/>
    <property type="match status" value="1"/>
</dbReference>
<accession>A0A1H1FSA7</accession>
<dbReference type="Pfam" id="PF01614">
    <property type="entry name" value="IclR_C"/>
    <property type="match status" value="1"/>
</dbReference>
<reference evidence="7" key="2">
    <citation type="submission" date="2016-10" db="EMBL/GenBank/DDBJ databases">
        <authorList>
            <person name="de Groot N.N."/>
        </authorList>
    </citation>
    <scope>NUCLEOTIDE SEQUENCE [LARGE SCALE GENOMIC DNA]</scope>
    <source>
        <strain evidence="7">CGMCC 1.12397</strain>
    </source>
</reference>
<reference evidence="6 9" key="3">
    <citation type="submission" date="2018-07" db="EMBL/GenBank/DDBJ databases">
        <title>Genome sequence of extremly halophilic archaeon Halopelagius longus strain BC12-B1.</title>
        <authorList>
            <person name="Zhang X."/>
        </authorList>
    </citation>
    <scope>NUCLEOTIDE SEQUENCE [LARGE SCALE GENOMIC DNA]</scope>
    <source>
        <strain evidence="6 9">BC12-B1</strain>
    </source>
</reference>
<dbReference type="Proteomes" id="UP000199289">
    <property type="component" value="Unassembled WGS sequence"/>
</dbReference>
<name>A0A1H1FSA7_9EURY</name>
<keyword evidence="3" id="KW-0804">Transcription</keyword>
<evidence type="ECO:0000313" key="8">
    <source>
        <dbReference type="Proteomes" id="UP000199289"/>
    </source>
</evidence>
<organism evidence="7 8">
    <name type="scientific">Halopelagius longus</name>
    <dbReference type="NCBI Taxonomy" id="1236180"/>
    <lineage>
        <taxon>Archaea</taxon>
        <taxon>Methanobacteriati</taxon>
        <taxon>Methanobacteriota</taxon>
        <taxon>Stenosarchaea group</taxon>
        <taxon>Halobacteria</taxon>
        <taxon>Halobacteriales</taxon>
        <taxon>Haloferacaceae</taxon>
    </lineage>
</organism>
<evidence type="ECO:0000256" key="3">
    <source>
        <dbReference type="ARBA" id="ARBA00023163"/>
    </source>
</evidence>
<dbReference type="InterPro" id="IPR005471">
    <property type="entry name" value="Tscrpt_reg_IclR_N"/>
</dbReference>
<dbReference type="SUPFAM" id="SSF46785">
    <property type="entry name" value="Winged helix' DNA-binding domain"/>
    <property type="match status" value="1"/>
</dbReference>
<dbReference type="InterPro" id="IPR036388">
    <property type="entry name" value="WH-like_DNA-bd_sf"/>
</dbReference>
<dbReference type="OrthoDB" id="14763at2157"/>